<dbReference type="PROSITE" id="PS51318">
    <property type="entry name" value="TAT"/>
    <property type="match status" value="1"/>
</dbReference>
<gene>
    <name evidence="2" type="ORF">D0Y96_15425</name>
</gene>
<comment type="caution">
    <text evidence="2">The sequence shown here is derived from an EMBL/GenBank/DDBJ whole genome shotgun (WGS) entry which is preliminary data.</text>
</comment>
<dbReference type="SUPFAM" id="SSF55347">
    <property type="entry name" value="Glyceraldehyde-3-phosphate dehydrogenase-like, C-terminal domain"/>
    <property type="match status" value="1"/>
</dbReference>
<dbReference type="EMBL" id="QVQT01000005">
    <property type="protein sequence ID" value="RFU15959.1"/>
    <property type="molecule type" value="Genomic_DNA"/>
</dbReference>
<feature type="domain" description="Gfo/Idh/MocA-like oxidoreductase N-terminal" evidence="1">
    <location>
        <begin position="38"/>
        <end position="161"/>
    </location>
</feature>
<accession>A0A372IMH7</accession>
<evidence type="ECO:0000313" key="3">
    <source>
        <dbReference type="Proteomes" id="UP000264702"/>
    </source>
</evidence>
<dbReference type="RefSeq" id="WP_117301939.1">
    <property type="nucleotide sequence ID" value="NZ_QVQT02000005.1"/>
</dbReference>
<dbReference type="InterPro" id="IPR050463">
    <property type="entry name" value="Gfo/Idh/MocA_oxidrdct_glycsds"/>
</dbReference>
<evidence type="ECO:0000313" key="2">
    <source>
        <dbReference type="EMBL" id="RFU15959.1"/>
    </source>
</evidence>
<protein>
    <submittedName>
        <fullName evidence="2">Gfo/Idh/MocA family oxidoreductase</fullName>
    </submittedName>
</protein>
<dbReference type="OrthoDB" id="9792935at2"/>
<reference evidence="2 3" key="1">
    <citation type="submission" date="2018-08" db="EMBL/GenBank/DDBJ databases">
        <title>Acidipila sp. 4G-K13, an acidobacterium isolated from forest soil.</title>
        <authorList>
            <person name="Gao Z.-H."/>
            <person name="Qiu L.-H."/>
        </authorList>
    </citation>
    <scope>NUCLEOTIDE SEQUENCE [LARGE SCALE GENOMIC DNA]</scope>
    <source>
        <strain evidence="2 3">4G-K13</strain>
    </source>
</reference>
<dbReference type="InterPro" id="IPR036291">
    <property type="entry name" value="NAD(P)-bd_dom_sf"/>
</dbReference>
<dbReference type="Gene3D" id="3.30.360.10">
    <property type="entry name" value="Dihydrodipicolinate Reductase, domain 2"/>
    <property type="match status" value="1"/>
</dbReference>
<proteinExistence type="predicted"/>
<name>A0A372IMH7_9BACT</name>
<dbReference type="SUPFAM" id="SSF51735">
    <property type="entry name" value="NAD(P)-binding Rossmann-fold domains"/>
    <property type="match status" value="1"/>
</dbReference>
<dbReference type="Pfam" id="PF01408">
    <property type="entry name" value="GFO_IDH_MocA"/>
    <property type="match status" value="1"/>
</dbReference>
<dbReference type="InterPro" id="IPR000683">
    <property type="entry name" value="Gfo/Idh/MocA-like_OxRdtase_N"/>
</dbReference>
<dbReference type="Proteomes" id="UP000264702">
    <property type="component" value="Unassembled WGS sequence"/>
</dbReference>
<dbReference type="InterPro" id="IPR006311">
    <property type="entry name" value="TAT_signal"/>
</dbReference>
<dbReference type="Gene3D" id="3.40.50.720">
    <property type="entry name" value="NAD(P)-binding Rossmann-like Domain"/>
    <property type="match status" value="1"/>
</dbReference>
<dbReference type="AlphaFoldDB" id="A0A372IMH7"/>
<dbReference type="GO" id="GO:0000166">
    <property type="term" value="F:nucleotide binding"/>
    <property type="evidence" value="ECO:0007669"/>
    <property type="project" value="InterPro"/>
</dbReference>
<keyword evidence="3" id="KW-1185">Reference proteome</keyword>
<dbReference type="PANTHER" id="PTHR43818:SF5">
    <property type="entry name" value="OXIDOREDUCTASE FAMILY PROTEIN"/>
    <property type="match status" value="1"/>
</dbReference>
<dbReference type="PANTHER" id="PTHR43818">
    <property type="entry name" value="BCDNA.GH03377"/>
    <property type="match status" value="1"/>
</dbReference>
<sequence length="439" mass="48945">MVTRREFLDTLAVGAAGLAINATAKSYAQIPGANERLHFAVIGLNGRAYAHLSSLKANSDAVRITHVCDVESNILEKFAGGVQKEMGYSAATEKDFRKVLASKDVDAITIATPDHWHTPMAIAGLQAGKHVYVEKPCSHNPAEGALLIEAQKKYNKLVQMGTQQRSSAHTIEIVNKIHDGLIGRAYYAKCWYSNTRKSIGTGKPAPVPATLDWDLWQGPAPRRPYKDNVQPYNWHWFRIWGTGEALNNGTHEVDVCRWALGVDYPNRVSSSGGRYQFKDDWQFYDTLVTNFEYDDKMLSWEGKSCQGMKLYNRDRGSTIMGTTGTVLVDRDGYEVYDLGGKKTSEYRTGKATSSADLVGRDSMTDAHFANFIAGIRTGEKLHAPIEVGNVAVTMLQLSNIAWEVHRELKLNPQDGRILEDAEAMKMWGREYEKGWAPHI</sequence>
<evidence type="ECO:0000259" key="1">
    <source>
        <dbReference type="Pfam" id="PF01408"/>
    </source>
</evidence>
<organism evidence="2 3">
    <name type="scientific">Paracidobacterium acidisoli</name>
    <dbReference type="NCBI Taxonomy" id="2303751"/>
    <lineage>
        <taxon>Bacteria</taxon>
        <taxon>Pseudomonadati</taxon>
        <taxon>Acidobacteriota</taxon>
        <taxon>Terriglobia</taxon>
        <taxon>Terriglobales</taxon>
        <taxon>Acidobacteriaceae</taxon>
        <taxon>Paracidobacterium</taxon>
    </lineage>
</organism>